<dbReference type="RefSeq" id="WP_284938670.1">
    <property type="nucleotide sequence ID" value="NZ_JANURM010000027.1"/>
</dbReference>
<keyword evidence="2" id="KW-1185">Reference proteome</keyword>
<evidence type="ECO:0000313" key="2">
    <source>
        <dbReference type="Proteomes" id="UP001173801"/>
    </source>
</evidence>
<gene>
    <name evidence="1" type="ORF">NYG85_11140</name>
</gene>
<organism evidence="1 2">
    <name type="scientific">Campylobacter gastrosuis</name>
    <dbReference type="NCBI Taxonomy" id="2974576"/>
    <lineage>
        <taxon>Bacteria</taxon>
        <taxon>Pseudomonadati</taxon>
        <taxon>Campylobacterota</taxon>
        <taxon>Epsilonproteobacteria</taxon>
        <taxon>Campylobacterales</taxon>
        <taxon>Campylobacteraceae</taxon>
        <taxon>Campylobacter</taxon>
    </lineage>
</organism>
<evidence type="ECO:0000313" key="1">
    <source>
        <dbReference type="EMBL" id="MDL0089910.1"/>
    </source>
</evidence>
<name>A0ABT7HSR6_9BACT</name>
<proteinExistence type="predicted"/>
<comment type="caution">
    <text evidence="1">The sequence shown here is derived from an EMBL/GenBank/DDBJ whole genome shotgun (WGS) entry which is preliminary data.</text>
</comment>
<dbReference type="Proteomes" id="UP001173801">
    <property type="component" value="Unassembled WGS sequence"/>
</dbReference>
<protein>
    <submittedName>
        <fullName evidence="1">Uncharacterized protein</fullName>
    </submittedName>
</protein>
<dbReference type="EMBL" id="JANURM010000027">
    <property type="protein sequence ID" value="MDL0089910.1"/>
    <property type="molecule type" value="Genomic_DNA"/>
</dbReference>
<accession>A0ABT7HSR6</accession>
<reference evidence="1" key="2">
    <citation type="journal article" date="2023" name="Microorganisms">
        <title>Isolation and Genomic Characteristics of Cat-Borne Campylobacter felis sp. nov. and Sheep-Borne Campylobacter ovis sp. nov.</title>
        <authorList>
            <person name="Wang H."/>
            <person name="Li Y."/>
            <person name="Gu Y."/>
            <person name="Zhou G."/>
            <person name="Chen X."/>
            <person name="Zhang X."/>
            <person name="Shao Z."/>
            <person name="Zhang J."/>
            <person name="Zhang M."/>
        </authorList>
    </citation>
    <scope>NUCLEOTIDE SEQUENCE</scope>
    <source>
        <strain evidence="1">PS10</strain>
    </source>
</reference>
<reference evidence="1" key="1">
    <citation type="submission" date="2022-08" db="EMBL/GenBank/DDBJ databases">
        <authorList>
            <person name="Wang H."/>
        </authorList>
    </citation>
    <scope>NUCLEOTIDE SEQUENCE</scope>
    <source>
        <strain evidence="1">PS10</strain>
    </source>
</reference>
<sequence length="147" mass="17116">MITELNIPPLKDESTELKILRRDLIINDLKTHLEQLNHQTELFNAFTFEPSDLPLIIIKDTKDDITPYALDVLEHKLNVEINLIAISYQNGNEILKNVLNSLRSFKSKFQMISLNGIDKSNLQIYDNEYILITIELLITYKTDLWEA</sequence>